<dbReference type="GO" id="GO:0008360">
    <property type="term" value="P:regulation of cell shape"/>
    <property type="evidence" value="ECO:0007669"/>
    <property type="project" value="UniProtKB-UniRule"/>
</dbReference>
<accession>A0A2Z4FHD9</accession>
<feature type="active site" description="Proton donor/acceptor" evidence="6">
    <location>
        <position position="624"/>
    </location>
</feature>
<dbReference type="UniPathway" id="UPA00219"/>
<dbReference type="OrthoDB" id="9778545at2"/>
<evidence type="ECO:0000256" key="7">
    <source>
        <dbReference type="SAM" id="MobiDB-lite"/>
    </source>
</evidence>
<dbReference type="PROSITE" id="PS52029">
    <property type="entry name" value="LD_TPASE"/>
    <property type="match status" value="1"/>
</dbReference>
<dbReference type="Pfam" id="PF03734">
    <property type="entry name" value="YkuD"/>
    <property type="match status" value="1"/>
</dbReference>
<feature type="region of interest" description="Disordered" evidence="7">
    <location>
        <begin position="219"/>
        <end position="243"/>
    </location>
</feature>
<feature type="region of interest" description="Disordered" evidence="7">
    <location>
        <begin position="720"/>
        <end position="762"/>
    </location>
</feature>
<dbReference type="KEGG" id="bsed:DN745_01440"/>
<dbReference type="RefSeq" id="WP_111331477.1">
    <property type="nucleotide sequence ID" value="NZ_CP030032.1"/>
</dbReference>
<dbReference type="InterPro" id="IPR005490">
    <property type="entry name" value="LD_TPept_cat_dom"/>
</dbReference>
<dbReference type="PANTHER" id="PTHR41533">
    <property type="entry name" value="L,D-TRANSPEPTIDASE HI_1667-RELATED"/>
    <property type="match status" value="1"/>
</dbReference>
<evidence type="ECO:0000256" key="2">
    <source>
        <dbReference type="ARBA" id="ARBA00022679"/>
    </source>
</evidence>
<name>A0A2Z4FHD9_9DELT</name>
<evidence type="ECO:0000256" key="6">
    <source>
        <dbReference type="PROSITE-ProRule" id="PRU01373"/>
    </source>
</evidence>
<dbReference type="CDD" id="cd16913">
    <property type="entry name" value="YkuD_like"/>
    <property type="match status" value="1"/>
</dbReference>
<sequence length="762" mass="85430">MQHEIARWHWSFKRGARALILCVLVGAGGGLIGCTEESGAEREMPAPVDHTRVFVEKLLPELDAQLRAQADAVATGSALQNYLEIEASHSWNTRVAGGIKYADLFARLYPEIGYHKAFAQSDGLTPRGAVVLETLLNSGRHDLAPEPYHVARIQTLVSELEKVSAQDPAWEPIKLSGEEANQLVNWIDQHKLDPKDPATRTKVLDALVGASVKDSVDKDELAAKKPAKKEGEEAKTKPPASSEFLATPIPRITETLHGYLGVFEASAKLTAELELRVADGALRYARDMKHFNLVRMDWRDFRDAGGSTAIIYARLEKTFNALREADADTTRTIFKELQPQHPQYERLLDARARYLGIAENGGWESVRPTTLALGARSARVMDLRTRLAAEGYLTLVSEEPAPVDAADSDAESAGADGSADVAAQPDAQPAPVDPDVVDQALLDAVKLYQETHQFNASTTSPDAGFWRSLNVPIARRIEQIELSIQRWRESQYEGEKDYIMVNIPDFHAEVFVDHEPQMRFRVVTGDNKRVCDPKTEKWTYPHATPIMMAELNHVIINPYWYVPQSIITNELEPKMKRDPDYLAKNGYEIVELNGRESIRQLPGPNNALGFVKFIFPNAGNIYMHDTPSKRYFDYPVRAFSHGCVRVHEPKKLAEFLLGNDPTAKKYDVDELIDSKRQRYVELEKKIPVFLEYKTVRVDDAGHVNFLADIYRKDRLRSITDPEERKQYEMCSPRRAKPAPAPPEAGDEHDTTLPEGVESDVGP</sequence>
<feature type="compositionally biased region" description="Basic and acidic residues" evidence="7">
    <location>
        <begin position="219"/>
        <end position="236"/>
    </location>
</feature>
<evidence type="ECO:0000256" key="4">
    <source>
        <dbReference type="ARBA" id="ARBA00022984"/>
    </source>
</evidence>
<dbReference type="AlphaFoldDB" id="A0A2Z4FHD9"/>
<keyword evidence="2" id="KW-0808">Transferase</keyword>
<dbReference type="SUPFAM" id="SSF141523">
    <property type="entry name" value="L,D-transpeptidase catalytic domain-like"/>
    <property type="match status" value="1"/>
</dbReference>
<evidence type="ECO:0000256" key="3">
    <source>
        <dbReference type="ARBA" id="ARBA00022960"/>
    </source>
</evidence>
<protein>
    <recommendedName>
        <fullName evidence="8">L,D-TPase catalytic domain-containing protein</fullName>
    </recommendedName>
</protein>
<dbReference type="GO" id="GO:0009252">
    <property type="term" value="P:peptidoglycan biosynthetic process"/>
    <property type="evidence" value="ECO:0007669"/>
    <property type="project" value="UniProtKB-UniPathway"/>
</dbReference>
<dbReference type="PANTHER" id="PTHR41533:SF2">
    <property type="entry name" value="BLR7131 PROTEIN"/>
    <property type="match status" value="1"/>
</dbReference>
<feature type="region of interest" description="Disordered" evidence="7">
    <location>
        <begin position="400"/>
        <end position="432"/>
    </location>
</feature>
<keyword evidence="5 6" id="KW-0961">Cell wall biogenesis/degradation</keyword>
<proteinExistence type="predicted"/>
<keyword evidence="3 6" id="KW-0133">Cell shape</keyword>
<evidence type="ECO:0000256" key="5">
    <source>
        <dbReference type="ARBA" id="ARBA00023316"/>
    </source>
</evidence>
<dbReference type="GO" id="GO:0071555">
    <property type="term" value="P:cell wall organization"/>
    <property type="evidence" value="ECO:0007669"/>
    <property type="project" value="UniProtKB-UniRule"/>
</dbReference>
<gene>
    <name evidence="9" type="ORF">DN745_01440</name>
</gene>
<dbReference type="PROSITE" id="PS51257">
    <property type="entry name" value="PROKAR_LIPOPROTEIN"/>
    <property type="match status" value="1"/>
</dbReference>
<dbReference type="InterPro" id="IPR045380">
    <property type="entry name" value="LD_TPept_scaffold_dom"/>
</dbReference>
<dbReference type="InterPro" id="IPR038063">
    <property type="entry name" value="Transpep_catalytic_dom"/>
</dbReference>
<feature type="active site" description="Nucleophile" evidence="6">
    <location>
        <position position="643"/>
    </location>
</feature>
<keyword evidence="4 6" id="KW-0573">Peptidoglycan synthesis</keyword>
<dbReference type="Proteomes" id="UP000249799">
    <property type="component" value="Chromosome"/>
</dbReference>
<dbReference type="InterPro" id="IPR052905">
    <property type="entry name" value="LD-transpeptidase_YkuD-like"/>
</dbReference>
<feature type="domain" description="L,D-TPase catalytic" evidence="8">
    <location>
        <begin position="497"/>
        <end position="669"/>
    </location>
</feature>
<dbReference type="Pfam" id="PF20142">
    <property type="entry name" value="Scaffold"/>
    <property type="match status" value="1"/>
</dbReference>
<evidence type="ECO:0000313" key="10">
    <source>
        <dbReference type="Proteomes" id="UP000249799"/>
    </source>
</evidence>
<organism evidence="9 10">
    <name type="scientific">Bradymonas sediminis</name>
    <dbReference type="NCBI Taxonomy" id="1548548"/>
    <lineage>
        <taxon>Bacteria</taxon>
        <taxon>Deltaproteobacteria</taxon>
        <taxon>Bradymonadales</taxon>
        <taxon>Bradymonadaceae</taxon>
        <taxon>Bradymonas</taxon>
    </lineage>
</organism>
<dbReference type="Gene3D" id="2.40.440.10">
    <property type="entry name" value="L,D-transpeptidase catalytic domain-like"/>
    <property type="match status" value="1"/>
</dbReference>
<evidence type="ECO:0000259" key="8">
    <source>
        <dbReference type="PROSITE" id="PS52029"/>
    </source>
</evidence>
<evidence type="ECO:0000256" key="1">
    <source>
        <dbReference type="ARBA" id="ARBA00004752"/>
    </source>
</evidence>
<dbReference type="GO" id="GO:0016740">
    <property type="term" value="F:transferase activity"/>
    <property type="evidence" value="ECO:0007669"/>
    <property type="project" value="UniProtKB-KW"/>
</dbReference>
<dbReference type="EMBL" id="CP030032">
    <property type="protein sequence ID" value="AWV88066.1"/>
    <property type="molecule type" value="Genomic_DNA"/>
</dbReference>
<keyword evidence="10" id="KW-1185">Reference proteome</keyword>
<evidence type="ECO:0000313" key="9">
    <source>
        <dbReference type="EMBL" id="AWV88066.1"/>
    </source>
</evidence>
<comment type="pathway">
    <text evidence="1 6">Cell wall biogenesis; peptidoglycan biosynthesis.</text>
</comment>
<reference evidence="9 10" key="1">
    <citation type="submission" date="2018-06" db="EMBL/GenBank/DDBJ databases">
        <title>Lujinxingia sediminis gen. nov. sp. nov., a new facultative anaerobic member of the class Deltaproteobacteria, and proposal of Lujinxingaceae fam. nov.</title>
        <authorList>
            <person name="Guo L.-Y."/>
            <person name="Li C.-M."/>
            <person name="Wang S."/>
            <person name="Du Z.-J."/>
        </authorList>
    </citation>
    <scope>NUCLEOTIDE SEQUENCE [LARGE SCALE GENOMIC DNA]</scope>
    <source>
        <strain evidence="9 10">FA350</strain>
    </source>
</reference>